<organism evidence="9 10">
    <name type="scientific">Sphingomonas arvum</name>
    <dbReference type="NCBI Taxonomy" id="2992113"/>
    <lineage>
        <taxon>Bacteria</taxon>
        <taxon>Pseudomonadati</taxon>
        <taxon>Pseudomonadota</taxon>
        <taxon>Alphaproteobacteria</taxon>
        <taxon>Sphingomonadales</taxon>
        <taxon>Sphingomonadaceae</taxon>
        <taxon>Sphingomonas</taxon>
    </lineage>
</organism>
<keyword evidence="6 7" id="KW-0472">Membrane</keyword>
<proteinExistence type="predicted"/>
<dbReference type="InterPro" id="IPR000326">
    <property type="entry name" value="PAP2/HPO"/>
</dbReference>
<dbReference type="RefSeq" id="WP_264880165.1">
    <property type="nucleotide sequence ID" value="NZ_JAPDOB010000001.1"/>
</dbReference>
<dbReference type="Gene3D" id="1.20.144.10">
    <property type="entry name" value="Phosphatidic acid phosphatase type 2/haloperoxidase"/>
    <property type="match status" value="1"/>
</dbReference>
<name>A0ABT3JBF9_9SPHN</name>
<evidence type="ECO:0000256" key="1">
    <source>
        <dbReference type="ARBA" id="ARBA00004651"/>
    </source>
</evidence>
<keyword evidence="4" id="KW-0378">Hydrolase</keyword>
<dbReference type="SUPFAM" id="SSF48317">
    <property type="entry name" value="Acid phosphatase/Vanadium-dependent haloperoxidase"/>
    <property type="match status" value="1"/>
</dbReference>
<evidence type="ECO:0000256" key="3">
    <source>
        <dbReference type="ARBA" id="ARBA00022692"/>
    </source>
</evidence>
<reference evidence="9 10" key="1">
    <citation type="submission" date="2022-10" db="EMBL/GenBank/DDBJ databases">
        <title>Sphingomonas sp.</title>
        <authorList>
            <person name="Jin C."/>
        </authorList>
    </citation>
    <scope>NUCLEOTIDE SEQUENCE [LARGE SCALE GENOMIC DNA]</scope>
    <source>
        <strain evidence="9 10">BN140010</strain>
    </source>
</reference>
<dbReference type="PANTHER" id="PTHR14969:SF62">
    <property type="entry name" value="DECAPRENYLPHOSPHORYL-5-PHOSPHORIBOSE PHOSPHATASE RV3807C-RELATED"/>
    <property type="match status" value="1"/>
</dbReference>
<sequence length="265" mass="28432">MRSAFASQLQRLDLAATESAARLLGHSAVFDALIRYLAQFDTFKIFPLVALLCAVASQQRDRPQAVRVLFDGIAAGLLALVVARLVQNLGPARFRPAFLPGFDGPLPFVWMIPSDWSSFPSDTAALATALALVTLRRSRPLGLFALIWALLVSMARLISAFHYPSDLLAGAAIGALVAIVISSSFVTSREARLAERALATAPTLTCLFLVGMLFQLGTMFDDVRHGAGGLLRHIGVLKERPAAPIAAVVKNEQSPSADSSDEDHR</sequence>
<evidence type="ECO:0000256" key="4">
    <source>
        <dbReference type="ARBA" id="ARBA00022801"/>
    </source>
</evidence>
<protein>
    <submittedName>
        <fullName evidence="9">Phosphatase PAP2 family protein</fullName>
    </submittedName>
</protein>
<feature type="transmembrane region" description="Helical" evidence="7">
    <location>
        <begin position="198"/>
        <end position="216"/>
    </location>
</feature>
<gene>
    <name evidence="9" type="ORF">OMW55_01100</name>
</gene>
<evidence type="ECO:0000259" key="8">
    <source>
        <dbReference type="SMART" id="SM00014"/>
    </source>
</evidence>
<keyword evidence="5 7" id="KW-1133">Transmembrane helix</keyword>
<accession>A0ABT3JBF9</accession>
<comment type="caution">
    <text evidence="9">The sequence shown here is derived from an EMBL/GenBank/DDBJ whole genome shotgun (WGS) entry which is preliminary data.</text>
</comment>
<feature type="transmembrane region" description="Helical" evidence="7">
    <location>
        <begin position="142"/>
        <end position="161"/>
    </location>
</feature>
<keyword evidence="2" id="KW-1003">Cell membrane</keyword>
<dbReference type="PANTHER" id="PTHR14969">
    <property type="entry name" value="SPHINGOSINE-1-PHOSPHATE PHOSPHOHYDROLASE"/>
    <property type="match status" value="1"/>
</dbReference>
<feature type="transmembrane region" description="Helical" evidence="7">
    <location>
        <begin position="167"/>
        <end position="186"/>
    </location>
</feature>
<keyword evidence="10" id="KW-1185">Reference proteome</keyword>
<evidence type="ECO:0000256" key="2">
    <source>
        <dbReference type="ARBA" id="ARBA00022475"/>
    </source>
</evidence>
<evidence type="ECO:0000313" key="10">
    <source>
        <dbReference type="Proteomes" id="UP001526246"/>
    </source>
</evidence>
<dbReference type="SMART" id="SM00014">
    <property type="entry name" value="acidPPc"/>
    <property type="match status" value="1"/>
</dbReference>
<comment type="subcellular location">
    <subcellularLocation>
        <location evidence="1">Cell membrane</location>
        <topology evidence="1">Multi-pass membrane protein</topology>
    </subcellularLocation>
</comment>
<evidence type="ECO:0000256" key="6">
    <source>
        <dbReference type="ARBA" id="ARBA00023136"/>
    </source>
</evidence>
<evidence type="ECO:0000256" key="5">
    <source>
        <dbReference type="ARBA" id="ARBA00022989"/>
    </source>
</evidence>
<dbReference type="Pfam" id="PF01569">
    <property type="entry name" value="PAP2"/>
    <property type="match status" value="1"/>
</dbReference>
<evidence type="ECO:0000256" key="7">
    <source>
        <dbReference type="SAM" id="Phobius"/>
    </source>
</evidence>
<dbReference type="InterPro" id="IPR036938">
    <property type="entry name" value="PAP2/HPO_sf"/>
</dbReference>
<evidence type="ECO:0000313" key="9">
    <source>
        <dbReference type="EMBL" id="MCW3796408.1"/>
    </source>
</evidence>
<dbReference type="CDD" id="cd01610">
    <property type="entry name" value="PAP2_like"/>
    <property type="match status" value="1"/>
</dbReference>
<dbReference type="EMBL" id="JAPDOB010000001">
    <property type="protein sequence ID" value="MCW3796408.1"/>
    <property type="molecule type" value="Genomic_DNA"/>
</dbReference>
<keyword evidence="3 7" id="KW-0812">Transmembrane</keyword>
<feature type="domain" description="Phosphatidic acid phosphatase type 2/haloperoxidase" evidence="8">
    <location>
        <begin position="68"/>
        <end position="182"/>
    </location>
</feature>
<dbReference type="Proteomes" id="UP001526246">
    <property type="component" value="Unassembled WGS sequence"/>
</dbReference>